<comment type="caution">
    <text evidence="2">The sequence shown here is derived from an EMBL/GenBank/DDBJ whole genome shotgun (WGS) entry which is preliminary data.</text>
</comment>
<reference evidence="2" key="1">
    <citation type="submission" date="2020-05" db="EMBL/GenBank/DDBJ databases">
        <title>WGS assembly of Panicum virgatum.</title>
        <authorList>
            <person name="Lovell J.T."/>
            <person name="Jenkins J."/>
            <person name="Shu S."/>
            <person name="Juenger T.E."/>
            <person name="Schmutz J."/>
        </authorList>
    </citation>
    <scope>NUCLEOTIDE SEQUENCE</scope>
    <source>
        <strain evidence="2">AP13</strain>
    </source>
</reference>
<dbReference type="AlphaFoldDB" id="A0A8T0WWD4"/>
<dbReference type="Proteomes" id="UP000823388">
    <property type="component" value="Chromosome 1N"/>
</dbReference>
<proteinExistence type="predicted"/>
<organism evidence="2 3">
    <name type="scientific">Panicum virgatum</name>
    <name type="common">Blackwell switchgrass</name>
    <dbReference type="NCBI Taxonomy" id="38727"/>
    <lineage>
        <taxon>Eukaryota</taxon>
        <taxon>Viridiplantae</taxon>
        <taxon>Streptophyta</taxon>
        <taxon>Embryophyta</taxon>
        <taxon>Tracheophyta</taxon>
        <taxon>Spermatophyta</taxon>
        <taxon>Magnoliopsida</taxon>
        <taxon>Liliopsida</taxon>
        <taxon>Poales</taxon>
        <taxon>Poaceae</taxon>
        <taxon>PACMAD clade</taxon>
        <taxon>Panicoideae</taxon>
        <taxon>Panicodae</taxon>
        <taxon>Paniceae</taxon>
        <taxon>Panicinae</taxon>
        <taxon>Panicum</taxon>
        <taxon>Panicum sect. Hiantes</taxon>
    </lineage>
</organism>
<keyword evidence="3" id="KW-1185">Reference proteome</keyword>
<evidence type="ECO:0000313" key="2">
    <source>
        <dbReference type="EMBL" id="KAG2650627.1"/>
    </source>
</evidence>
<feature type="region of interest" description="Disordered" evidence="1">
    <location>
        <begin position="1"/>
        <end position="40"/>
    </location>
</feature>
<accession>A0A8T0WWD4</accession>
<protein>
    <submittedName>
        <fullName evidence="2">Uncharacterized protein</fullName>
    </submittedName>
</protein>
<name>A0A8T0WWD4_PANVG</name>
<evidence type="ECO:0000256" key="1">
    <source>
        <dbReference type="SAM" id="MobiDB-lite"/>
    </source>
</evidence>
<gene>
    <name evidence="2" type="ORF">PVAP13_1NG196519</name>
</gene>
<dbReference type="EMBL" id="CM029038">
    <property type="protein sequence ID" value="KAG2650627.1"/>
    <property type="molecule type" value="Genomic_DNA"/>
</dbReference>
<sequence>MEPSDSLLSHTEDVQRGSPWDHSTRREELLELSGCTGQEF</sequence>
<evidence type="ECO:0000313" key="3">
    <source>
        <dbReference type="Proteomes" id="UP000823388"/>
    </source>
</evidence>